<evidence type="ECO:0000313" key="12">
    <source>
        <dbReference type="Proteomes" id="UP000030755"/>
    </source>
</evidence>
<evidence type="ECO:0000256" key="5">
    <source>
        <dbReference type="ARBA" id="ARBA00022777"/>
    </source>
</evidence>
<dbReference type="AlphaFoldDB" id="A0A075ARW4"/>
<evidence type="ECO:0000256" key="7">
    <source>
        <dbReference type="ARBA" id="ARBA00047899"/>
    </source>
</evidence>
<dbReference type="Pfam" id="PF14593">
    <property type="entry name" value="PH_3"/>
    <property type="match status" value="1"/>
</dbReference>
<dbReference type="InterPro" id="IPR011993">
    <property type="entry name" value="PH-like_dom_sf"/>
</dbReference>
<dbReference type="EMBL" id="KE561216">
    <property type="protein sequence ID" value="EPZ31456.1"/>
    <property type="molecule type" value="Genomic_DNA"/>
</dbReference>
<evidence type="ECO:0000259" key="10">
    <source>
        <dbReference type="PROSITE" id="PS50011"/>
    </source>
</evidence>
<dbReference type="InterPro" id="IPR011009">
    <property type="entry name" value="Kinase-like_dom_sf"/>
</dbReference>
<sequence>MTEARKRTAQDFKILDEIGEGSYSSVVHAIEKDTQIEYAIKILNKRHIVKEKKEKYVKVEKDALSLLKHPLIVRLYYTFQDSSSLCIYCMIQFLDFVLDYAKNGDLLQLIKNAGKFSVQVARFYAAEILLAIEYMHSRDIIHSYLKWRFINRDLKPENILVMENGHIKVTDFGTARILETSDRGRAFSFVGTAEYVAPELLTIKEVTKSADLWAFGCIIYQMLTGIVPFKGGSEYLTFEKIKSGEYSFSDDFPEEAKSLVQLLLVADPIKRIGSDESDYKSIKNHQFFNGIDWDTIINSDAPEIEICEEAIDGVDELPFKDLTIQRVMNGHSDQDEIDYSKWEEFLIGKERILKVGLVKRKKKVFSSKRYLVLTDTPRLFYVDVSLKISKQIKFNLETSIETQKENKFTIDTGHKKYCFEDLENKPGKWVSSIQSAFKK</sequence>
<dbReference type="EC" id="2.7.11.1" evidence="1"/>
<dbReference type="PANTHER" id="PTHR24356">
    <property type="entry name" value="SERINE/THREONINE-PROTEIN KINASE"/>
    <property type="match status" value="1"/>
</dbReference>
<dbReference type="SUPFAM" id="SSF56112">
    <property type="entry name" value="Protein kinase-like (PK-like)"/>
    <property type="match status" value="1"/>
</dbReference>
<feature type="domain" description="Protein kinase" evidence="10">
    <location>
        <begin position="12"/>
        <end position="288"/>
    </location>
</feature>
<dbReference type="CDD" id="cd05581">
    <property type="entry name" value="STKc_PDK1"/>
    <property type="match status" value="1"/>
</dbReference>
<evidence type="ECO:0000256" key="6">
    <source>
        <dbReference type="ARBA" id="ARBA00022840"/>
    </source>
</evidence>
<dbReference type="GO" id="GO:0005524">
    <property type="term" value="F:ATP binding"/>
    <property type="evidence" value="ECO:0007669"/>
    <property type="project" value="UniProtKB-UniRule"/>
</dbReference>
<dbReference type="GO" id="GO:0035556">
    <property type="term" value="P:intracellular signal transduction"/>
    <property type="evidence" value="ECO:0007669"/>
    <property type="project" value="TreeGrafter"/>
</dbReference>
<dbReference type="STRING" id="988480.A0A075ARW4"/>
<dbReference type="InterPro" id="IPR017441">
    <property type="entry name" value="Protein_kinase_ATP_BS"/>
</dbReference>
<name>A0A075ARW4_ROZAC</name>
<accession>A0A075ARW4</accession>
<evidence type="ECO:0000256" key="3">
    <source>
        <dbReference type="ARBA" id="ARBA00022679"/>
    </source>
</evidence>
<keyword evidence="12" id="KW-1185">Reference proteome</keyword>
<keyword evidence="3" id="KW-0808">Transferase</keyword>
<dbReference type="InterPro" id="IPR000719">
    <property type="entry name" value="Prot_kinase_dom"/>
</dbReference>
<comment type="catalytic activity">
    <reaction evidence="8">
        <text>L-seryl-[protein] + ATP = O-phospho-L-seryl-[protein] + ADP + H(+)</text>
        <dbReference type="Rhea" id="RHEA:17989"/>
        <dbReference type="Rhea" id="RHEA-COMP:9863"/>
        <dbReference type="Rhea" id="RHEA-COMP:11604"/>
        <dbReference type="ChEBI" id="CHEBI:15378"/>
        <dbReference type="ChEBI" id="CHEBI:29999"/>
        <dbReference type="ChEBI" id="CHEBI:30616"/>
        <dbReference type="ChEBI" id="CHEBI:83421"/>
        <dbReference type="ChEBI" id="CHEBI:456216"/>
        <dbReference type="EC" id="2.7.11.1"/>
    </reaction>
</comment>
<reference evidence="11 12" key="1">
    <citation type="journal article" date="2013" name="Curr. Biol.">
        <title>Shared signatures of parasitism and phylogenomics unite Cryptomycota and microsporidia.</title>
        <authorList>
            <person name="James T.Y."/>
            <person name="Pelin A."/>
            <person name="Bonen L."/>
            <person name="Ahrendt S."/>
            <person name="Sain D."/>
            <person name="Corradi N."/>
            <person name="Stajich J.E."/>
        </authorList>
    </citation>
    <scope>NUCLEOTIDE SEQUENCE [LARGE SCALE GENOMIC DNA]</scope>
    <source>
        <strain evidence="11 12">CSF55</strain>
    </source>
</reference>
<dbReference type="PROSITE" id="PS00107">
    <property type="entry name" value="PROTEIN_KINASE_ATP"/>
    <property type="match status" value="1"/>
</dbReference>
<evidence type="ECO:0000313" key="11">
    <source>
        <dbReference type="EMBL" id="EPZ31456.1"/>
    </source>
</evidence>
<dbReference type="FunFam" id="1.10.510.10:FF:000833">
    <property type="entry name" value="AGC family protein kinase"/>
    <property type="match status" value="1"/>
</dbReference>
<evidence type="ECO:0000256" key="1">
    <source>
        <dbReference type="ARBA" id="ARBA00012513"/>
    </source>
</evidence>
<dbReference type="Proteomes" id="UP000030755">
    <property type="component" value="Unassembled WGS sequence"/>
</dbReference>
<dbReference type="InterPro" id="IPR039046">
    <property type="entry name" value="PDPK1"/>
</dbReference>
<evidence type="ECO:0000256" key="9">
    <source>
        <dbReference type="PROSITE-ProRule" id="PRU10141"/>
    </source>
</evidence>
<dbReference type="FunFam" id="3.30.200.20:FF:000042">
    <property type="entry name" value="Aurora kinase A"/>
    <property type="match status" value="1"/>
</dbReference>
<dbReference type="HOGENOM" id="CLU_000288_63_9_1"/>
<dbReference type="Gene3D" id="2.30.29.30">
    <property type="entry name" value="Pleckstrin-homology domain (PH domain)/Phosphotyrosine-binding domain (PTB)"/>
    <property type="match status" value="1"/>
</dbReference>
<dbReference type="Gene3D" id="1.10.510.10">
    <property type="entry name" value="Transferase(Phosphotransferase) domain 1"/>
    <property type="match status" value="1"/>
</dbReference>
<dbReference type="SMART" id="SM00220">
    <property type="entry name" value="S_TKc"/>
    <property type="match status" value="1"/>
</dbReference>
<comment type="catalytic activity">
    <reaction evidence="7">
        <text>L-threonyl-[protein] + ATP = O-phospho-L-threonyl-[protein] + ADP + H(+)</text>
        <dbReference type="Rhea" id="RHEA:46608"/>
        <dbReference type="Rhea" id="RHEA-COMP:11060"/>
        <dbReference type="Rhea" id="RHEA-COMP:11605"/>
        <dbReference type="ChEBI" id="CHEBI:15378"/>
        <dbReference type="ChEBI" id="CHEBI:30013"/>
        <dbReference type="ChEBI" id="CHEBI:30616"/>
        <dbReference type="ChEBI" id="CHEBI:61977"/>
        <dbReference type="ChEBI" id="CHEBI:456216"/>
        <dbReference type="EC" id="2.7.11.1"/>
    </reaction>
</comment>
<dbReference type="PANTHER" id="PTHR24356:SF163">
    <property type="entry name" value="3-PHOSPHOINOSITIDE-DEPENDENT PROTEIN KINASE 1-RELATED"/>
    <property type="match status" value="1"/>
</dbReference>
<proteinExistence type="predicted"/>
<dbReference type="OMA" id="ADEWCKA"/>
<feature type="binding site" evidence="9">
    <location>
        <position position="41"/>
    </location>
    <ligand>
        <name>ATP</name>
        <dbReference type="ChEBI" id="CHEBI:30616"/>
    </ligand>
</feature>
<keyword evidence="2" id="KW-0723">Serine/threonine-protein kinase</keyword>
<dbReference type="InterPro" id="IPR050236">
    <property type="entry name" value="Ser_Thr_kinase_AGC"/>
</dbReference>
<dbReference type="PROSITE" id="PS50011">
    <property type="entry name" value="PROTEIN_KINASE_DOM"/>
    <property type="match status" value="1"/>
</dbReference>
<dbReference type="Pfam" id="PF00069">
    <property type="entry name" value="Pkinase"/>
    <property type="match status" value="1"/>
</dbReference>
<dbReference type="GO" id="GO:0004674">
    <property type="term" value="F:protein serine/threonine kinase activity"/>
    <property type="evidence" value="ECO:0007669"/>
    <property type="project" value="UniProtKB-KW"/>
</dbReference>
<dbReference type="InterPro" id="IPR033931">
    <property type="entry name" value="PDK1-typ_PH"/>
</dbReference>
<evidence type="ECO:0000256" key="8">
    <source>
        <dbReference type="ARBA" id="ARBA00048679"/>
    </source>
</evidence>
<dbReference type="OrthoDB" id="347657at2759"/>
<dbReference type="SUPFAM" id="SSF50729">
    <property type="entry name" value="PH domain-like"/>
    <property type="match status" value="1"/>
</dbReference>
<evidence type="ECO:0000256" key="2">
    <source>
        <dbReference type="ARBA" id="ARBA00022527"/>
    </source>
</evidence>
<keyword evidence="6 9" id="KW-0067">ATP-binding</keyword>
<evidence type="ECO:0000256" key="4">
    <source>
        <dbReference type="ARBA" id="ARBA00022741"/>
    </source>
</evidence>
<keyword evidence="5 11" id="KW-0418">Kinase</keyword>
<keyword evidence="4 9" id="KW-0547">Nucleotide-binding</keyword>
<gene>
    <name evidence="11" type="ORF">O9G_002925</name>
</gene>
<organism evidence="11 12">
    <name type="scientific">Rozella allomycis (strain CSF55)</name>
    <dbReference type="NCBI Taxonomy" id="988480"/>
    <lineage>
        <taxon>Eukaryota</taxon>
        <taxon>Fungi</taxon>
        <taxon>Fungi incertae sedis</taxon>
        <taxon>Cryptomycota</taxon>
        <taxon>Cryptomycota incertae sedis</taxon>
        <taxon>Rozella</taxon>
    </lineage>
</organism>
<dbReference type="Gene3D" id="3.30.200.20">
    <property type="entry name" value="Phosphorylase Kinase, domain 1"/>
    <property type="match status" value="1"/>
</dbReference>
<protein>
    <recommendedName>
        <fullName evidence="1">non-specific serine/threonine protein kinase</fullName>
        <ecNumber evidence="1">2.7.11.1</ecNumber>
    </recommendedName>
</protein>